<dbReference type="GeneID" id="67009575"/>
<dbReference type="Proteomes" id="UP001043456">
    <property type="component" value="Unassembled WGS sequence"/>
</dbReference>
<feature type="region of interest" description="Disordered" evidence="1">
    <location>
        <begin position="451"/>
        <end position="482"/>
    </location>
</feature>
<dbReference type="EMBL" id="BHVY01000009">
    <property type="protein sequence ID" value="GIJ91990.1"/>
    <property type="molecule type" value="Genomic_DNA"/>
</dbReference>
<gene>
    <name evidence="2" type="ORF">Asppvi_010965</name>
</gene>
<feature type="compositionally biased region" description="Polar residues" evidence="1">
    <location>
        <begin position="353"/>
        <end position="362"/>
    </location>
</feature>
<reference evidence="2 3" key="1">
    <citation type="submission" date="2018-10" db="EMBL/GenBank/DDBJ databases">
        <title>Pan-genome distribution and transcriptional activeness of fungal secondary metabolism genes in Aspergillus section Fumigati.</title>
        <authorList>
            <person name="Takahashi H."/>
            <person name="Umemura M."/>
            <person name="Ninomiya A."/>
            <person name="Kusuya Y."/>
            <person name="Urayama S."/>
            <person name="Shimizu M."/>
            <person name="Watanabe A."/>
            <person name="Kamei K."/>
            <person name="Yaguchi T."/>
            <person name="Hagiwara D."/>
        </authorList>
    </citation>
    <scope>NUCLEOTIDE SEQUENCE [LARGE SCALE GENOMIC DNA]</scope>
    <source>
        <strain evidence="2 3">IFM 55266</strain>
    </source>
</reference>
<feature type="region of interest" description="Disordered" evidence="1">
    <location>
        <begin position="247"/>
        <end position="314"/>
    </location>
</feature>
<feature type="compositionally biased region" description="Basic residues" evidence="1">
    <location>
        <begin position="464"/>
        <end position="480"/>
    </location>
</feature>
<feature type="compositionally biased region" description="Polar residues" evidence="1">
    <location>
        <begin position="582"/>
        <end position="598"/>
    </location>
</feature>
<accession>A0A9P3F0L8</accession>
<evidence type="ECO:0000256" key="1">
    <source>
        <dbReference type="SAM" id="MobiDB-lite"/>
    </source>
</evidence>
<evidence type="ECO:0000313" key="2">
    <source>
        <dbReference type="EMBL" id="GIJ91990.1"/>
    </source>
</evidence>
<comment type="caution">
    <text evidence="2">The sequence shown here is derived from an EMBL/GenBank/DDBJ whole genome shotgun (WGS) entry which is preliminary data.</text>
</comment>
<dbReference type="OrthoDB" id="5404794at2759"/>
<organism evidence="2 3">
    <name type="scientific">Aspergillus pseudoviridinutans</name>
    <dbReference type="NCBI Taxonomy" id="1517512"/>
    <lineage>
        <taxon>Eukaryota</taxon>
        <taxon>Fungi</taxon>
        <taxon>Dikarya</taxon>
        <taxon>Ascomycota</taxon>
        <taxon>Pezizomycotina</taxon>
        <taxon>Eurotiomycetes</taxon>
        <taxon>Eurotiomycetidae</taxon>
        <taxon>Eurotiales</taxon>
        <taxon>Aspergillaceae</taxon>
        <taxon>Aspergillus</taxon>
        <taxon>Aspergillus subgen. Fumigati</taxon>
    </lineage>
</organism>
<proteinExistence type="predicted"/>
<feature type="compositionally biased region" description="Basic and acidic residues" evidence="1">
    <location>
        <begin position="687"/>
        <end position="699"/>
    </location>
</feature>
<dbReference type="AlphaFoldDB" id="A0A9P3F0L8"/>
<feature type="region of interest" description="Disordered" evidence="1">
    <location>
        <begin position="553"/>
        <end position="712"/>
    </location>
</feature>
<sequence>MSFDRVIQDSDDEDDPLSEMPPQVKRALEQPKNHVDNINTCNKQSGIVTTGGEAQDIDHGNHLAVDFDAFLQSQETAPNGFSASQQRREERWIPSDAGAGSIGSVMTEIGLAQQRLFDDDDAQHAVIREVQASACGNQPDNGSATGESPVLLNMAVSNYDEYNHHEESPGALQPNAFVTPTSQDMALLNGKNHGHGYSTNDITGFYGDHIRHVGPQNGLSTHDLAQSSTSYNFFESSLNPPAQLNEDLQSHLRSSDTAQTEAVHKTPGRSHSMQATSYSPHDTEPISSLVTPKVSRAQSDSTCRYVPSQSPRSACDELAAPVAIKVPVVKKKRGRKRKQDMPEDDEDDELALSNDQGISESGEQVKRKPGRPPKIVRTLTESADAGLANNQRQDQPVLNSEEIQELGDNRLLPNAIASDPIANRISHVPEKDDFRVEVANDSEVNQTEVWNDTPAEINIPSAKPSKKARESKKKKLKRGKTTSVTLKKTYESDVEEDVIWIDERPSNHIVLDEQTAQKPSNDPISVDSNNTESFQIQIQRPLSPSANELAKTQTLLETWKDEPKPASPTPKKRGRTRKKTSELQISEESPSENANELTGNREDNQEPPPQQSDIGVSVMLERPPNQDINEQKTETMNDDSPSGKGATPHPESLSPSKPSPATEANAPETPKKPDSTSDQADLGTGPKTKDPGKGPDKHSPIAGTSKVPYRVGLSRKARIAPLLKIVRR</sequence>
<evidence type="ECO:0000313" key="3">
    <source>
        <dbReference type="Proteomes" id="UP001043456"/>
    </source>
</evidence>
<feature type="region of interest" description="Disordered" evidence="1">
    <location>
        <begin position="1"/>
        <end position="22"/>
    </location>
</feature>
<feature type="compositionally biased region" description="Polar residues" evidence="1">
    <location>
        <begin position="269"/>
        <end position="312"/>
    </location>
</feature>
<name>A0A9P3F0L8_9EURO</name>
<feature type="region of interest" description="Disordered" evidence="1">
    <location>
        <begin position="330"/>
        <end position="373"/>
    </location>
</feature>
<dbReference type="RefSeq" id="XP_043162736.1">
    <property type="nucleotide sequence ID" value="XM_043306801.1"/>
</dbReference>
<keyword evidence="3" id="KW-1185">Reference proteome</keyword>
<protein>
    <submittedName>
        <fullName evidence="2">Uncharacterized protein</fullName>
    </submittedName>
</protein>